<evidence type="ECO:0000256" key="2">
    <source>
        <dbReference type="ARBA" id="ARBA00022448"/>
    </source>
</evidence>
<evidence type="ECO:0000256" key="3">
    <source>
        <dbReference type="ARBA" id="ARBA00022475"/>
    </source>
</evidence>
<protein>
    <submittedName>
        <fullName evidence="9">Carbohydrate ABC transporter permease</fullName>
    </submittedName>
</protein>
<dbReference type="Gene3D" id="1.10.3720.10">
    <property type="entry name" value="MetI-like"/>
    <property type="match status" value="1"/>
</dbReference>
<dbReference type="PANTHER" id="PTHR32243:SF52">
    <property type="entry name" value="ABC TRANSPORTER PERMEASE PROTEIN"/>
    <property type="match status" value="1"/>
</dbReference>
<feature type="transmembrane region" description="Helical" evidence="7">
    <location>
        <begin position="73"/>
        <end position="96"/>
    </location>
</feature>
<comment type="subcellular location">
    <subcellularLocation>
        <location evidence="1 7">Cell membrane</location>
        <topology evidence="1 7">Multi-pass membrane protein</topology>
    </subcellularLocation>
</comment>
<evidence type="ECO:0000256" key="4">
    <source>
        <dbReference type="ARBA" id="ARBA00022692"/>
    </source>
</evidence>
<dbReference type="PROSITE" id="PS50928">
    <property type="entry name" value="ABC_TM1"/>
    <property type="match status" value="1"/>
</dbReference>
<dbReference type="InterPro" id="IPR050901">
    <property type="entry name" value="BP-dep_ABC_trans_perm"/>
</dbReference>
<evidence type="ECO:0000313" key="9">
    <source>
        <dbReference type="EMBL" id="MBC5711384.1"/>
    </source>
</evidence>
<keyword evidence="10" id="KW-1185">Reference proteome</keyword>
<feature type="transmembrane region" description="Helical" evidence="7">
    <location>
        <begin position="141"/>
        <end position="164"/>
    </location>
</feature>
<dbReference type="Proteomes" id="UP000634672">
    <property type="component" value="Unassembled WGS sequence"/>
</dbReference>
<dbReference type="RefSeq" id="WP_187024004.1">
    <property type="nucleotide sequence ID" value="NZ_JACOPB010000018.1"/>
</dbReference>
<feature type="transmembrane region" description="Helical" evidence="7">
    <location>
        <begin position="245"/>
        <end position="268"/>
    </location>
</feature>
<sequence length="278" mass="30425">MQKRKIKKMIGSIVAGTVIILVAACFMSPIIWMLSTSFKSTLDIISVPPKIFFTPILDNYQSVLTDLSVLRGYRNSIICTCGALVISFIIGMPAAYAMARYTFRGKRLFLLWILAGLMLPLVALIVPVYTGFQILGLLDSLAGLIFVYLLIDIPFVIWMMGTFLKEIPIEIDESARIDGCSLPRLLLSVLLPISKPGIASAAISCVIATWNEFLFALILTQTKAKTAPVIITGFMSTSGMRWGEMAAVAALLVVLPIIFGICIQKYYIRGLTAGAVKM</sequence>
<keyword evidence="2 7" id="KW-0813">Transport</keyword>
<comment type="caution">
    <text evidence="9">The sequence shown here is derived from an EMBL/GenBank/DDBJ whole genome shotgun (WGS) entry which is preliminary data.</text>
</comment>
<evidence type="ECO:0000256" key="7">
    <source>
        <dbReference type="RuleBase" id="RU363032"/>
    </source>
</evidence>
<dbReference type="InterPro" id="IPR035906">
    <property type="entry name" value="MetI-like_sf"/>
</dbReference>
<evidence type="ECO:0000259" key="8">
    <source>
        <dbReference type="PROSITE" id="PS50928"/>
    </source>
</evidence>
<keyword evidence="4 7" id="KW-0812">Transmembrane</keyword>
<evidence type="ECO:0000256" key="5">
    <source>
        <dbReference type="ARBA" id="ARBA00022989"/>
    </source>
</evidence>
<gene>
    <name evidence="9" type="ORF">H8S75_25955</name>
</gene>
<dbReference type="CDD" id="cd06261">
    <property type="entry name" value="TM_PBP2"/>
    <property type="match status" value="1"/>
</dbReference>
<keyword evidence="5 7" id="KW-1133">Transmembrane helix</keyword>
<feature type="transmembrane region" description="Helical" evidence="7">
    <location>
        <begin position="185"/>
        <end position="210"/>
    </location>
</feature>
<reference evidence="9 10" key="1">
    <citation type="submission" date="2020-08" db="EMBL/GenBank/DDBJ databases">
        <title>Genome public.</title>
        <authorList>
            <person name="Liu C."/>
            <person name="Sun Q."/>
        </authorList>
    </citation>
    <scope>NUCLEOTIDE SEQUENCE [LARGE SCALE GENOMIC DNA]</scope>
    <source>
        <strain evidence="9 10">NSJ-66</strain>
    </source>
</reference>
<comment type="similarity">
    <text evidence="7">Belongs to the binding-protein-dependent transport system permease family.</text>
</comment>
<accession>A0ABR7HDV0</accession>
<proteinExistence type="inferred from homology"/>
<dbReference type="SUPFAM" id="SSF161098">
    <property type="entry name" value="MetI-like"/>
    <property type="match status" value="1"/>
</dbReference>
<organism evidence="9 10">
    <name type="scientific">Hungatella hominis</name>
    <dbReference type="NCBI Taxonomy" id="2763050"/>
    <lineage>
        <taxon>Bacteria</taxon>
        <taxon>Bacillati</taxon>
        <taxon>Bacillota</taxon>
        <taxon>Clostridia</taxon>
        <taxon>Lachnospirales</taxon>
        <taxon>Lachnospiraceae</taxon>
        <taxon>Hungatella</taxon>
    </lineage>
</organism>
<feature type="transmembrane region" description="Helical" evidence="7">
    <location>
        <begin position="12"/>
        <end position="34"/>
    </location>
</feature>
<dbReference type="PROSITE" id="PS51257">
    <property type="entry name" value="PROKAR_LIPOPROTEIN"/>
    <property type="match status" value="1"/>
</dbReference>
<keyword evidence="3" id="KW-1003">Cell membrane</keyword>
<dbReference type="EMBL" id="JACOPB010000018">
    <property type="protein sequence ID" value="MBC5711384.1"/>
    <property type="molecule type" value="Genomic_DNA"/>
</dbReference>
<dbReference type="PANTHER" id="PTHR32243">
    <property type="entry name" value="MALTOSE TRANSPORT SYSTEM PERMEASE-RELATED"/>
    <property type="match status" value="1"/>
</dbReference>
<evidence type="ECO:0000256" key="1">
    <source>
        <dbReference type="ARBA" id="ARBA00004651"/>
    </source>
</evidence>
<feature type="transmembrane region" description="Helical" evidence="7">
    <location>
        <begin position="108"/>
        <end position="129"/>
    </location>
</feature>
<feature type="domain" description="ABC transmembrane type-1" evidence="8">
    <location>
        <begin position="73"/>
        <end position="263"/>
    </location>
</feature>
<dbReference type="InterPro" id="IPR000515">
    <property type="entry name" value="MetI-like"/>
</dbReference>
<keyword evidence="6 7" id="KW-0472">Membrane</keyword>
<evidence type="ECO:0000256" key="6">
    <source>
        <dbReference type="ARBA" id="ARBA00023136"/>
    </source>
</evidence>
<dbReference type="Pfam" id="PF00528">
    <property type="entry name" value="BPD_transp_1"/>
    <property type="match status" value="1"/>
</dbReference>
<name>A0ABR7HDV0_9FIRM</name>
<evidence type="ECO:0000313" key="10">
    <source>
        <dbReference type="Proteomes" id="UP000634672"/>
    </source>
</evidence>